<dbReference type="GeneID" id="95580506"/>
<dbReference type="Gene3D" id="3.30.1180.10">
    <property type="match status" value="1"/>
</dbReference>
<sequence>MLVDSGMDTPPELIEKGGIFVAPLNIIYSDGIYMDKIEITANEIYERLDEEVPKTSLPSISYVQQLIEEIKAAGYEKIVCVTISSGLSGTHNALRLTLEEHPEIESFIVDTKSIGIGAGIQAAYLKHEIENGKTFEELKKIAIHLPEKGHVFFSFPTLEYLKKGGRIGLVSSVLGTALNLNPIITCNEDGIYYTFSKARGRRKSLKKMVDAIEKSVNHVSSYDLAVTYGTDKEEALKMVEEMKSKFPNYRHFYMVEVSPVLGAHSGPGAIGVSMLAI</sequence>
<dbReference type="SUPFAM" id="SSF82549">
    <property type="entry name" value="DAK1/DegV-like"/>
    <property type="match status" value="1"/>
</dbReference>
<name>A0A430B8C6_9ENTE</name>
<dbReference type="Gene3D" id="3.40.50.10170">
    <property type="match status" value="1"/>
</dbReference>
<proteinExistence type="predicted"/>
<dbReference type="InterPro" id="IPR043168">
    <property type="entry name" value="DegV_C"/>
</dbReference>
<dbReference type="InterPro" id="IPR050270">
    <property type="entry name" value="DegV_domain_contain"/>
</dbReference>
<dbReference type="GO" id="GO:0008289">
    <property type="term" value="F:lipid binding"/>
    <property type="evidence" value="ECO:0007669"/>
    <property type="project" value="UniProtKB-KW"/>
</dbReference>
<evidence type="ECO:0000313" key="3">
    <source>
        <dbReference type="EMBL" id="RSU16594.1"/>
    </source>
</evidence>
<evidence type="ECO:0000313" key="4">
    <source>
        <dbReference type="Proteomes" id="UP000288028"/>
    </source>
</evidence>
<dbReference type="PANTHER" id="PTHR33434">
    <property type="entry name" value="DEGV DOMAIN-CONTAINING PROTEIN DR_1986-RELATED"/>
    <property type="match status" value="1"/>
</dbReference>
<dbReference type="Pfam" id="PF02645">
    <property type="entry name" value="DegV"/>
    <property type="match status" value="1"/>
</dbReference>
<keyword evidence="2" id="KW-0446">Lipid-binding</keyword>
<dbReference type="NCBIfam" id="TIGR00762">
    <property type="entry name" value="DegV"/>
    <property type="match status" value="1"/>
</dbReference>
<dbReference type="PANTHER" id="PTHR33434:SF3">
    <property type="entry name" value="DEGV DOMAIN-CONTAINING PROTEIN YITS"/>
    <property type="match status" value="1"/>
</dbReference>
<dbReference type="AlphaFoldDB" id="A0A430B8C6"/>
<reference evidence="3 4" key="1">
    <citation type="submission" date="2017-05" db="EMBL/GenBank/DDBJ databases">
        <title>Vagococcus spp. assemblies.</title>
        <authorList>
            <person name="Gulvik C.A."/>
        </authorList>
    </citation>
    <scope>NUCLEOTIDE SEQUENCE [LARGE SCALE GENOMIC DNA]</scope>
    <source>
        <strain evidence="3 4">SS1714</strain>
    </source>
</reference>
<dbReference type="RefSeq" id="WP_126791951.1">
    <property type="nucleotide sequence ID" value="NZ_CP060720.1"/>
</dbReference>
<keyword evidence="4" id="KW-1185">Reference proteome</keyword>
<gene>
    <name evidence="3" type="ORF">CBF28_02410</name>
</gene>
<organism evidence="3 4">
    <name type="scientific">Vagococcus carniphilus</name>
    <dbReference type="NCBI Taxonomy" id="218144"/>
    <lineage>
        <taxon>Bacteria</taxon>
        <taxon>Bacillati</taxon>
        <taxon>Bacillota</taxon>
        <taxon>Bacilli</taxon>
        <taxon>Lactobacillales</taxon>
        <taxon>Enterococcaceae</taxon>
        <taxon>Vagococcus</taxon>
    </lineage>
</organism>
<dbReference type="InterPro" id="IPR003797">
    <property type="entry name" value="DegV"/>
</dbReference>
<dbReference type="Proteomes" id="UP000288028">
    <property type="component" value="Unassembled WGS sequence"/>
</dbReference>
<dbReference type="OrthoDB" id="5429275at2"/>
<evidence type="ECO:0000256" key="1">
    <source>
        <dbReference type="ARBA" id="ARBA00003238"/>
    </source>
</evidence>
<evidence type="ECO:0000256" key="2">
    <source>
        <dbReference type="ARBA" id="ARBA00023121"/>
    </source>
</evidence>
<protein>
    <submittedName>
        <fullName evidence="3">Fatty acid-binding protein DegV</fullName>
    </submittedName>
</protein>
<accession>A0A430B8C6</accession>
<dbReference type="EMBL" id="NGKB01000002">
    <property type="protein sequence ID" value="RSU16594.1"/>
    <property type="molecule type" value="Genomic_DNA"/>
</dbReference>
<dbReference type="PROSITE" id="PS51482">
    <property type="entry name" value="DEGV"/>
    <property type="match status" value="1"/>
</dbReference>
<comment type="caution">
    <text evidence="3">The sequence shown here is derived from an EMBL/GenBank/DDBJ whole genome shotgun (WGS) entry which is preliminary data.</text>
</comment>
<comment type="function">
    <text evidence="1">May bind long-chain fatty acids, such as palmitate, and may play a role in lipid transport or fatty acid metabolism.</text>
</comment>